<dbReference type="Proteomes" id="UP000219621">
    <property type="component" value="Unassembled WGS sequence"/>
</dbReference>
<dbReference type="RefSeq" id="WP_245913328.1">
    <property type="nucleotide sequence ID" value="NZ_OCNJ01000001.1"/>
</dbReference>
<dbReference type="PANTHER" id="PTHR35008:SF4">
    <property type="entry name" value="BLL4482 PROTEIN"/>
    <property type="match status" value="1"/>
</dbReference>
<reference evidence="7 8" key="1">
    <citation type="submission" date="2017-09" db="EMBL/GenBank/DDBJ databases">
        <authorList>
            <person name="Ehlers B."/>
            <person name="Leendertz F.H."/>
        </authorList>
    </citation>
    <scope>NUCLEOTIDE SEQUENCE [LARGE SCALE GENOMIC DNA]</scope>
    <source>
        <strain evidence="7 8">USBA 140</strain>
    </source>
</reference>
<dbReference type="SUPFAM" id="SSF46626">
    <property type="entry name" value="Cytochrome c"/>
    <property type="match status" value="1"/>
</dbReference>
<dbReference type="Pfam" id="PF13442">
    <property type="entry name" value="Cytochrome_CBB3"/>
    <property type="match status" value="1"/>
</dbReference>
<dbReference type="EMBL" id="OCNJ01000001">
    <property type="protein sequence ID" value="SOD89606.1"/>
    <property type="molecule type" value="Genomic_DNA"/>
</dbReference>
<keyword evidence="5" id="KW-1133">Transmembrane helix</keyword>
<evidence type="ECO:0000256" key="1">
    <source>
        <dbReference type="ARBA" id="ARBA00022617"/>
    </source>
</evidence>
<keyword evidence="2 4" id="KW-0479">Metal-binding</keyword>
<gene>
    <name evidence="7" type="ORF">SAMN05421508_101275</name>
</gene>
<dbReference type="InterPro" id="IPR036909">
    <property type="entry name" value="Cyt_c-like_dom_sf"/>
</dbReference>
<keyword evidence="3 4" id="KW-0408">Iron</keyword>
<evidence type="ECO:0000313" key="7">
    <source>
        <dbReference type="EMBL" id="SOD89606.1"/>
    </source>
</evidence>
<dbReference type="InterPro" id="IPR051459">
    <property type="entry name" value="Cytochrome_c-type_DH"/>
</dbReference>
<name>A0A286G2Z6_9PROT</name>
<evidence type="ECO:0000259" key="6">
    <source>
        <dbReference type="PROSITE" id="PS51007"/>
    </source>
</evidence>
<dbReference type="PANTHER" id="PTHR35008">
    <property type="entry name" value="BLL4482 PROTEIN-RELATED"/>
    <property type="match status" value="1"/>
</dbReference>
<evidence type="ECO:0000313" key="8">
    <source>
        <dbReference type="Proteomes" id="UP000219621"/>
    </source>
</evidence>
<evidence type="ECO:0000256" key="4">
    <source>
        <dbReference type="PROSITE-ProRule" id="PRU00433"/>
    </source>
</evidence>
<evidence type="ECO:0000256" key="2">
    <source>
        <dbReference type="ARBA" id="ARBA00022723"/>
    </source>
</evidence>
<keyword evidence="5" id="KW-0472">Membrane</keyword>
<dbReference type="GO" id="GO:0046872">
    <property type="term" value="F:metal ion binding"/>
    <property type="evidence" value="ECO:0007669"/>
    <property type="project" value="UniProtKB-KW"/>
</dbReference>
<evidence type="ECO:0000256" key="3">
    <source>
        <dbReference type="ARBA" id="ARBA00023004"/>
    </source>
</evidence>
<protein>
    <submittedName>
        <fullName evidence="7">Cytochrome c, mono- and diheme variants</fullName>
    </submittedName>
</protein>
<keyword evidence="5" id="KW-0812">Transmembrane</keyword>
<accession>A0A286G2Z6</accession>
<keyword evidence="8" id="KW-1185">Reference proteome</keyword>
<feature type="transmembrane region" description="Helical" evidence="5">
    <location>
        <begin position="12"/>
        <end position="32"/>
    </location>
</feature>
<feature type="domain" description="Cytochrome c" evidence="6">
    <location>
        <begin position="47"/>
        <end position="145"/>
    </location>
</feature>
<dbReference type="GO" id="GO:0020037">
    <property type="term" value="F:heme binding"/>
    <property type="evidence" value="ECO:0007669"/>
    <property type="project" value="InterPro"/>
</dbReference>
<dbReference type="GO" id="GO:0009055">
    <property type="term" value="F:electron transfer activity"/>
    <property type="evidence" value="ECO:0007669"/>
    <property type="project" value="InterPro"/>
</dbReference>
<dbReference type="PROSITE" id="PS51007">
    <property type="entry name" value="CYTC"/>
    <property type="match status" value="1"/>
</dbReference>
<dbReference type="Gene3D" id="1.10.760.10">
    <property type="entry name" value="Cytochrome c-like domain"/>
    <property type="match status" value="1"/>
</dbReference>
<keyword evidence="1 4" id="KW-0349">Heme</keyword>
<evidence type="ECO:0000256" key="5">
    <source>
        <dbReference type="SAM" id="Phobius"/>
    </source>
</evidence>
<dbReference type="AlphaFoldDB" id="A0A286G2Z6"/>
<organism evidence="7 8">
    <name type="scientific">Caenispirillum bisanense</name>
    <dbReference type="NCBI Taxonomy" id="414052"/>
    <lineage>
        <taxon>Bacteria</taxon>
        <taxon>Pseudomonadati</taxon>
        <taxon>Pseudomonadota</taxon>
        <taxon>Alphaproteobacteria</taxon>
        <taxon>Rhodospirillales</taxon>
        <taxon>Novispirillaceae</taxon>
        <taxon>Caenispirillum</taxon>
    </lineage>
</organism>
<dbReference type="InterPro" id="IPR009056">
    <property type="entry name" value="Cyt_c-like_dom"/>
</dbReference>
<proteinExistence type="predicted"/>
<sequence>MAYAPSRLMQVVLIGLLLAALGVVGLWAWWSWGGTGSPLRADAGDAEMVALGRQVYAAQCASCHGPTLAGEPDWRTRNPDGTLPAPPHDETGHTWHHPDQQLFDITKYGVERFAPPGYRSNMPAFEDVLSDREIWAVLAFIKSRWPDETRRVQEARNSNR</sequence>